<dbReference type="HOGENOM" id="CLU_098632_0_0_3"/>
<keyword evidence="2" id="KW-0489">Methyltransferase</keyword>
<proteinExistence type="predicted"/>
<feature type="domain" description="Methyltransferase FkbM" evidence="1">
    <location>
        <begin position="8"/>
        <end position="173"/>
    </location>
</feature>
<reference evidence="2 3" key="1">
    <citation type="journal article" date="2010" name="PLoS ONE">
        <title>Genome erosion in a nitrogen-fixing vertically transmitted endosymbiotic multicellular cyanobacterium.</title>
        <authorList>
            <person name="Ran L."/>
            <person name="Larsson J."/>
            <person name="Vigil-Stenman T."/>
            <person name="Nylander J.A."/>
            <person name="Ininbergs K."/>
            <person name="Zheng W.W."/>
            <person name="Lapidus A."/>
            <person name="Lowry S."/>
            <person name="Haselkorn R."/>
            <person name="Bergman B."/>
        </authorList>
    </citation>
    <scope>NUCLEOTIDE SEQUENCE [LARGE SCALE GENOMIC DNA]</scope>
    <source>
        <strain evidence="2 3">0708</strain>
    </source>
</reference>
<dbReference type="Proteomes" id="UP000001511">
    <property type="component" value="Chromosome"/>
</dbReference>
<protein>
    <submittedName>
        <fullName evidence="2">Methyltransferase FkbM family</fullName>
    </submittedName>
</protein>
<dbReference type="Gene3D" id="3.40.50.150">
    <property type="entry name" value="Vaccinia Virus protein VP39"/>
    <property type="match status" value="1"/>
</dbReference>
<dbReference type="SUPFAM" id="SSF53335">
    <property type="entry name" value="S-adenosyl-L-methionine-dependent methyltransferases"/>
    <property type="match status" value="1"/>
</dbReference>
<keyword evidence="2" id="KW-0808">Transferase</keyword>
<evidence type="ECO:0000313" key="2">
    <source>
        <dbReference type="EMBL" id="ADI66213.1"/>
    </source>
</evidence>
<sequence length="234" mass="26691">MDRNLIIHVGVHTGQDTEFYLKKGFRVVRIEAHPDICESTKRRLNSYIESGQLTFLNVAVSSKEDPITFYANLDRSFWGTISPDRVISSDRSFSTRSVEMTLTGRRFKSILEEFGIPYYLKVDIEGSDLCPISELQQLDTKPQFISIESKESNKAFWNALLEELEFLKKLGYQKFKALNQAKVTQEVCPSPTREGKYIPYQFEYGASGLSGEETPGDWLSESEASTVYKGTYTD</sequence>
<name>D7E043_NOSA0</name>
<organism evidence="2 3">
    <name type="scientific">Nostoc azollae (strain 0708)</name>
    <name type="common">Anabaena azollae (strain 0708)</name>
    <dbReference type="NCBI Taxonomy" id="551115"/>
    <lineage>
        <taxon>Bacteria</taxon>
        <taxon>Bacillati</taxon>
        <taxon>Cyanobacteriota</taxon>
        <taxon>Cyanophyceae</taxon>
        <taxon>Nostocales</taxon>
        <taxon>Nostocaceae</taxon>
        <taxon>Trichormus</taxon>
    </lineage>
</organism>
<dbReference type="GO" id="GO:0032259">
    <property type="term" value="P:methylation"/>
    <property type="evidence" value="ECO:0007669"/>
    <property type="project" value="UniProtKB-KW"/>
</dbReference>
<dbReference type="eggNOG" id="ENOG502ZBVV">
    <property type="taxonomic scope" value="Bacteria"/>
</dbReference>
<evidence type="ECO:0000259" key="1">
    <source>
        <dbReference type="Pfam" id="PF05050"/>
    </source>
</evidence>
<evidence type="ECO:0000313" key="3">
    <source>
        <dbReference type="Proteomes" id="UP000001511"/>
    </source>
</evidence>
<dbReference type="KEGG" id="naz:Aazo_5155"/>
<dbReference type="InterPro" id="IPR006342">
    <property type="entry name" value="FkbM_mtfrase"/>
</dbReference>
<dbReference type="RefSeq" id="WP_013193222.1">
    <property type="nucleotide sequence ID" value="NC_014248.1"/>
</dbReference>
<dbReference type="STRING" id="551115.Aazo_5155"/>
<dbReference type="InterPro" id="IPR029063">
    <property type="entry name" value="SAM-dependent_MTases_sf"/>
</dbReference>
<gene>
    <name evidence="2" type="ordered locus">Aazo_5155</name>
</gene>
<dbReference type="Pfam" id="PF05050">
    <property type="entry name" value="Methyltransf_21"/>
    <property type="match status" value="1"/>
</dbReference>
<dbReference type="EMBL" id="CP002059">
    <property type="protein sequence ID" value="ADI66213.1"/>
    <property type="molecule type" value="Genomic_DNA"/>
</dbReference>
<accession>D7E043</accession>
<dbReference type="GO" id="GO:0008168">
    <property type="term" value="F:methyltransferase activity"/>
    <property type="evidence" value="ECO:0007669"/>
    <property type="project" value="UniProtKB-KW"/>
</dbReference>
<dbReference type="AlphaFoldDB" id="D7E043"/>
<keyword evidence="3" id="KW-1185">Reference proteome</keyword>
<dbReference type="NCBIfam" id="TIGR01444">
    <property type="entry name" value="fkbM_fam"/>
    <property type="match status" value="1"/>
</dbReference>